<evidence type="ECO:0000313" key="6">
    <source>
        <dbReference type="EMBL" id="CAE2301338.1"/>
    </source>
</evidence>
<evidence type="ECO:0000256" key="3">
    <source>
        <dbReference type="ARBA" id="ARBA00023212"/>
    </source>
</evidence>
<dbReference type="SUPFAM" id="SSF143575">
    <property type="entry name" value="GAS2 domain-like"/>
    <property type="match status" value="1"/>
</dbReference>
<name>A0A7S4NPD2_9EUKA</name>
<dbReference type="GO" id="GO:0005856">
    <property type="term" value="C:cytoskeleton"/>
    <property type="evidence" value="ECO:0007669"/>
    <property type="project" value="UniProtKB-SubCell"/>
</dbReference>
<dbReference type="EMBL" id="HBKR01014211">
    <property type="protein sequence ID" value="CAE2301338.1"/>
    <property type="molecule type" value="Transcribed_RNA"/>
</dbReference>
<sequence length="595" mass="67997">MKTKYGELERQNKKYEGEIEVLSSAHLDAMGESAEKDKQIEQLQTEVAASFALLQAEKEKASQEREENNSVRNALEARIVELEREISRLSGEISAQEEEKRRREEMEREKRKIRAEMAKKAMEKELREVDGLLSGQEGVLEVVGGDRNKLWRQLQMLMADIHKTGEAIAKDDEEMQTWQLRKLEQTARERTDFSSSLASFEKSLKSINGEVDKLHYLRESLQNWKEELEGRKAALTQEIEEAEKTNDPSLQHKKEEMEMVEESLATRFPADASQTWKTLLVLFEQGKTLLEEGKVSASRMVTVDALKSVEELELDIQRTSDELKEQLEEVEYSMIEIDDILSELKGVHGSRNFFNSTTQEFKAAQDELGDPDSEKRGILGQKIQHLRDEIQKNDAFKKDAETKIKEEKSGLALLMEKITSLQEVSQKRGELIRQLDMVAESAREEDLVEKTHDMEDCIDNLRTLVSRELEVAEKLDEKRRENQSQSRYVAQQGDTVDAMVSDMIAKIFASNEAIVPSNFQRLEEGVYQFGTRKIHASILAGSLVVRVGGGYMKFIDFVKKYGKFESIKIIKAQASSQTPATMIKSGSGWKVLENK</sequence>
<dbReference type="GO" id="GO:0008017">
    <property type="term" value="F:microtubule binding"/>
    <property type="evidence" value="ECO:0007669"/>
    <property type="project" value="InterPro"/>
</dbReference>
<dbReference type="InterPro" id="IPR036534">
    <property type="entry name" value="GAR_dom_sf"/>
</dbReference>
<feature type="coiled-coil region" evidence="4">
    <location>
        <begin position="218"/>
        <end position="245"/>
    </location>
</feature>
<feature type="domain" description="GAR" evidence="5">
    <location>
        <begin position="491"/>
        <end position="565"/>
    </location>
</feature>
<evidence type="ECO:0000259" key="5">
    <source>
        <dbReference type="PROSITE" id="PS51460"/>
    </source>
</evidence>
<dbReference type="PROSITE" id="PS51460">
    <property type="entry name" value="GAR"/>
    <property type="match status" value="1"/>
</dbReference>
<reference evidence="6" key="1">
    <citation type="submission" date="2021-01" db="EMBL/GenBank/DDBJ databases">
        <authorList>
            <person name="Corre E."/>
            <person name="Pelletier E."/>
            <person name="Niang G."/>
            <person name="Scheremetjew M."/>
            <person name="Finn R."/>
            <person name="Kale V."/>
            <person name="Holt S."/>
            <person name="Cochrane G."/>
            <person name="Meng A."/>
            <person name="Brown T."/>
            <person name="Cohen L."/>
        </authorList>
    </citation>
    <scope>NUCLEOTIDE SEQUENCE</scope>
    <source>
        <strain evidence="6">SoJaBio B1-5/56/2</strain>
    </source>
</reference>
<dbReference type="Gene3D" id="3.30.920.20">
    <property type="entry name" value="Gas2-like domain"/>
    <property type="match status" value="1"/>
</dbReference>
<dbReference type="AlphaFoldDB" id="A0A7S4NPD2"/>
<dbReference type="InterPro" id="IPR003108">
    <property type="entry name" value="GAR_dom"/>
</dbReference>
<dbReference type="Pfam" id="PF02187">
    <property type="entry name" value="GAS2"/>
    <property type="match status" value="1"/>
</dbReference>
<proteinExistence type="predicted"/>
<evidence type="ECO:0000256" key="2">
    <source>
        <dbReference type="ARBA" id="ARBA00022490"/>
    </source>
</evidence>
<comment type="subcellular location">
    <subcellularLocation>
        <location evidence="1">Cytoplasm</location>
        <location evidence="1">Cytoskeleton</location>
    </subcellularLocation>
</comment>
<protein>
    <recommendedName>
        <fullName evidence="5">GAR domain-containing protein</fullName>
    </recommendedName>
</protein>
<evidence type="ECO:0000256" key="1">
    <source>
        <dbReference type="ARBA" id="ARBA00004245"/>
    </source>
</evidence>
<keyword evidence="4" id="KW-0175">Coiled coil</keyword>
<gene>
    <name evidence="6" type="ORF">NAES01612_LOCUS9406</name>
</gene>
<organism evidence="6">
    <name type="scientific">Paramoeba aestuarina</name>
    <dbReference type="NCBI Taxonomy" id="180227"/>
    <lineage>
        <taxon>Eukaryota</taxon>
        <taxon>Amoebozoa</taxon>
        <taxon>Discosea</taxon>
        <taxon>Flabellinia</taxon>
        <taxon>Dactylopodida</taxon>
        <taxon>Paramoebidae</taxon>
        <taxon>Paramoeba</taxon>
    </lineage>
</organism>
<feature type="coiled-coil region" evidence="4">
    <location>
        <begin position="53"/>
        <end position="123"/>
    </location>
</feature>
<accession>A0A7S4NPD2</accession>
<keyword evidence="2" id="KW-0963">Cytoplasm</keyword>
<evidence type="ECO:0000256" key="4">
    <source>
        <dbReference type="SAM" id="Coils"/>
    </source>
</evidence>
<keyword evidence="3" id="KW-0206">Cytoskeleton</keyword>